<name>A0A0A2DGH2_9CORY</name>
<evidence type="ECO:0000256" key="1">
    <source>
        <dbReference type="SAM" id="MobiDB-lite"/>
    </source>
</evidence>
<accession>A0A0A2DGH2</accession>
<evidence type="ECO:0000313" key="3">
    <source>
        <dbReference type="Proteomes" id="UP000030145"/>
    </source>
</evidence>
<dbReference type="Proteomes" id="UP000030145">
    <property type="component" value="Unassembled WGS sequence"/>
</dbReference>
<evidence type="ECO:0000313" key="2">
    <source>
        <dbReference type="EMBL" id="KGM18288.1"/>
    </source>
</evidence>
<dbReference type="EMBL" id="JRVJ01000018">
    <property type="protein sequence ID" value="KGM18288.1"/>
    <property type="molecule type" value="Genomic_DNA"/>
</dbReference>
<feature type="compositionally biased region" description="Low complexity" evidence="1">
    <location>
        <begin position="43"/>
        <end position="72"/>
    </location>
</feature>
<comment type="caution">
    <text evidence="2">The sequence shown here is derived from an EMBL/GenBank/DDBJ whole genome shotgun (WGS) entry which is preliminary data.</text>
</comment>
<sequence length="72" mass="7289">MGSVEQIFDNFDLIKFVKDFFGQLFEGNDFGAALSDAGSSQLSGGTDSAETAGSASEALGSLSDSAATEAAE</sequence>
<dbReference type="GeneID" id="300553125"/>
<feature type="region of interest" description="Disordered" evidence="1">
    <location>
        <begin position="37"/>
        <end position="72"/>
    </location>
</feature>
<reference evidence="2 3" key="1">
    <citation type="submission" date="2014-10" db="EMBL/GenBank/DDBJ databases">
        <title>Whole Genome sequence of Corynebacterium auriscanis strain CIP 106629.</title>
        <authorList>
            <person name="Hassan S.S."/>
            <person name="Jamal S.B."/>
            <person name="Tiwari S."/>
            <person name="Oliveira L.D.C."/>
            <person name="Souza F."/>
            <person name="Mariano D.C."/>
            <person name="Almeida S."/>
            <person name="Dorella F."/>
            <person name="Pereira F."/>
            <person name="Carvalho A."/>
            <person name="Leal C.A."/>
            <person name="Soares S.D.C."/>
            <person name="Figueiredo H.C."/>
            <person name="Silva A."/>
            <person name="Azevedo V.A."/>
        </authorList>
    </citation>
    <scope>NUCLEOTIDE SEQUENCE [LARGE SCALE GENOMIC DNA]</scope>
    <source>
        <strain evidence="2 3">CIP 106629</strain>
    </source>
</reference>
<keyword evidence="3" id="KW-1185">Reference proteome</keyword>
<protein>
    <submittedName>
        <fullName evidence="2">Uncharacterized protein</fullName>
    </submittedName>
</protein>
<dbReference type="RefSeq" id="WP_035115275.1">
    <property type="nucleotide sequence ID" value="NZ_CP047046.1"/>
</dbReference>
<gene>
    <name evidence="2" type="ORF">MA47_08540</name>
</gene>
<organism evidence="2 3">
    <name type="scientific">Corynebacterium auriscanis</name>
    <dbReference type="NCBI Taxonomy" id="99807"/>
    <lineage>
        <taxon>Bacteria</taxon>
        <taxon>Bacillati</taxon>
        <taxon>Actinomycetota</taxon>
        <taxon>Actinomycetes</taxon>
        <taxon>Mycobacteriales</taxon>
        <taxon>Corynebacteriaceae</taxon>
        <taxon>Corynebacterium</taxon>
    </lineage>
</organism>
<dbReference type="AlphaFoldDB" id="A0A0A2DGH2"/>
<proteinExistence type="predicted"/>